<accession>A0A1T5GWB7</accession>
<protein>
    <submittedName>
        <fullName evidence="2">Amidase</fullName>
    </submittedName>
</protein>
<reference evidence="3" key="1">
    <citation type="submission" date="2017-02" db="EMBL/GenBank/DDBJ databases">
        <authorList>
            <person name="Varghese N."/>
            <person name="Submissions S."/>
        </authorList>
    </citation>
    <scope>NUCLEOTIDE SEQUENCE [LARGE SCALE GENOMIC DNA]</scope>
    <source>
        <strain evidence="3">UM2</strain>
    </source>
</reference>
<organism evidence="2 3">
    <name type="scientific">Rhizorhabdus histidinilytica</name>
    <dbReference type="NCBI Taxonomy" id="439228"/>
    <lineage>
        <taxon>Bacteria</taxon>
        <taxon>Pseudomonadati</taxon>
        <taxon>Pseudomonadota</taxon>
        <taxon>Alphaproteobacteria</taxon>
        <taxon>Sphingomonadales</taxon>
        <taxon>Sphingomonadaceae</taxon>
        <taxon>Rhizorhabdus</taxon>
    </lineage>
</organism>
<dbReference type="Gene3D" id="3.90.1300.10">
    <property type="entry name" value="Amidase signature (AS) domain"/>
    <property type="match status" value="1"/>
</dbReference>
<dbReference type="PANTHER" id="PTHR42678">
    <property type="entry name" value="AMIDASE"/>
    <property type="match status" value="1"/>
</dbReference>
<gene>
    <name evidence="2" type="ORF">SAMN06295920_1226</name>
</gene>
<dbReference type="EMBL" id="FUYM01000022">
    <property type="protein sequence ID" value="SKC12716.1"/>
    <property type="molecule type" value="Genomic_DNA"/>
</dbReference>
<dbReference type="AlphaFoldDB" id="A0A1T5GWB7"/>
<evidence type="ECO:0000259" key="1">
    <source>
        <dbReference type="Pfam" id="PF01425"/>
    </source>
</evidence>
<keyword evidence="3" id="KW-1185">Reference proteome</keyword>
<evidence type="ECO:0000313" key="2">
    <source>
        <dbReference type="EMBL" id="SKC12716.1"/>
    </source>
</evidence>
<proteinExistence type="predicted"/>
<dbReference type="Proteomes" id="UP000189818">
    <property type="component" value="Unassembled WGS sequence"/>
</dbReference>
<name>A0A1T5GWB7_9SPHN</name>
<dbReference type="SUPFAM" id="SSF75304">
    <property type="entry name" value="Amidase signature (AS) enzymes"/>
    <property type="match status" value="1"/>
</dbReference>
<dbReference type="NCBIfam" id="NF005127">
    <property type="entry name" value="PRK06565.1"/>
    <property type="match status" value="1"/>
</dbReference>
<dbReference type="PANTHER" id="PTHR42678:SF11">
    <property type="entry name" value="AMIDASE FAMILY PROTEIN"/>
    <property type="match status" value="1"/>
</dbReference>
<feature type="domain" description="Amidase" evidence="1">
    <location>
        <begin position="36"/>
        <end position="343"/>
    </location>
</feature>
<dbReference type="STRING" id="439228.SAMN06295920_1226"/>
<dbReference type="RefSeq" id="WP_235862797.1">
    <property type="nucleotide sequence ID" value="NZ_FUYM01000022.1"/>
</dbReference>
<dbReference type="Pfam" id="PF01425">
    <property type="entry name" value="Amidase"/>
    <property type="match status" value="1"/>
</dbReference>
<sequence>MSPSVQAASAENPSTMDAGLRDLRRALDEHRLTSVELLALYLNRIAHYDRHGIALNAVPVLNPAMFEEARRSDERRARGETLGPLDGIPYIAKDSYAVEGLTVASGSPAFEHLIAGRDAYAIARLRAAGAILIGLTNMPPMAAGGMQRGVYGRAESPYNEHFLTAAFASGSSNGSGTGTAAGFAAFGLAEETWSSGRAPASNNGLAAYTPSRGVISIRGNWPLIATMDVVVPYARTMDDLLELLDILVADDPETRGDFWRQQGAVAIPKASEVRPADYRSLRDPGALAGKRIGIPRMYINKDPDGPRPIATRPSIVELWGLAERDLRALGAEVVEVDFPLIANYEADPLPANRLVERGLVPEGFPKAEGWDLTIFAWDDYLRANGDPRLNRLADVDGEKILPAIPGFLPDRYEGIPPFSAFAEAAARDGVTPREEIAFLEEGLAGLEQARRIDLEDWMTGLGLDAVVFPAVADVGLADSDVNPLSQDAAWRNGVWVANGNQAIRHLGVPTVTVPMGMMADIGMPVGLTFAGRAYDDNVLLAYAYAFEASRRRVLPPRRTPPLPEERALAGEARAAVSGDAGRLDWRATLLPVDDSGHCGIAVEGEIVGGDAGDIRLFVNGRPLSVRRSGRRFTGEARLPMDTHTRLHSRWRGAYGSVVVALHSAPGGRSIGDYQVMGGIA</sequence>
<dbReference type="InterPro" id="IPR023631">
    <property type="entry name" value="Amidase_dom"/>
</dbReference>
<evidence type="ECO:0000313" key="3">
    <source>
        <dbReference type="Proteomes" id="UP000189818"/>
    </source>
</evidence>
<dbReference type="InterPro" id="IPR036928">
    <property type="entry name" value="AS_sf"/>
</dbReference>